<gene>
    <name evidence="2" type="ORF">CLV92_104262</name>
</gene>
<accession>A0A2S6ITE8</accession>
<proteinExistence type="predicted"/>
<dbReference type="PANTHER" id="PTHR43245">
    <property type="entry name" value="BIFUNCTIONAL POLYMYXIN RESISTANCE PROTEIN ARNA"/>
    <property type="match status" value="1"/>
</dbReference>
<reference evidence="2 3" key="1">
    <citation type="submission" date="2018-02" db="EMBL/GenBank/DDBJ databases">
        <title>Genomic Encyclopedia of Archaeal and Bacterial Type Strains, Phase II (KMG-II): from individual species to whole genera.</title>
        <authorList>
            <person name="Goeker M."/>
        </authorList>
    </citation>
    <scope>NUCLEOTIDE SEQUENCE [LARGE SCALE GENOMIC DNA]</scope>
    <source>
        <strain evidence="2 3">DSM 22857</strain>
    </source>
</reference>
<dbReference type="SUPFAM" id="SSF51735">
    <property type="entry name" value="NAD(P)-binding Rossmann-fold domains"/>
    <property type="match status" value="1"/>
</dbReference>
<dbReference type="OrthoDB" id="3338687at2"/>
<sequence>MRVVVVGASGNVGSALLRRLAADETVTGVVAVARHVPDRASWPAGVEWVSADVSSRWSESRLVEAARGADRLVSLSWGIQPAHDEAALWRTNVDGTLRVLRAARTAGVAHAVYVSSIGAYAPRPPGDPVAGAVGEDHPVTGVGTSQYSRQKAWVEQFLPAVRDLPLAVLRPGLVFQSSAGHEVVRYFLGNLVPRVVLRRRAVPVLPLPGDLVVQAVHADDLAEAIRLALHARAEGAFNVAAEPVLGPAQFAEVLDARHVPVPAKALRTLASVTFHAHLQPSEPGWMDLALLSPVMRTDRIRAELGWEPTCTSTEALAELLDGVRRGAPDRPPL</sequence>
<dbReference type="Gene3D" id="3.40.50.720">
    <property type="entry name" value="NAD(P)-binding Rossmann-like Domain"/>
    <property type="match status" value="1"/>
</dbReference>
<organism evidence="2 3">
    <name type="scientific">Kineococcus xinjiangensis</name>
    <dbReference type="NCBI Taxonomy" id="512762"/>
    <lineage>
        <taxon>Bacteria</taxon>
        <taxon>Bacillati</taxon>
        <taxon>Actinomycetota</taxon>
        <taxon>Actinomycetes</taxon>
        <taxon>Kineosporiales</taxon>
        <taxon>Kineosporiaceae</taxon>
        <taxon>Kineococcus</taxon>
    </lineage>
</organism>
<evidence type="ECO:0000313" key="2">
    <source>
        <dbReference type="EMBL" id="PPK97441.1"/>
    </source>
</evidence>
<protein>
    <submittedName>
        <fullName evidence="2">Nucleoside-diphosphate-sugar epimerase</fullName>
    </submittedName>
</protein>
<dbReference type="InterPro" id="IPR001509">
    <property type="entry name" value="Epimerase_deHydtase"/>
</dbReference>
<dbReference type="Proteomes" id="UP000239485">
    <property type="component" value="Unassembled WGS sequence"/>
</dbReference>
<evidence type="ECO:0000259" key="1">
    <source>
        <dbReference type="Pfam" id="PF01370"/>
    </source>
</evidence>
<dbReference type="InterPro" id="IPR036291">
    <property type="entry name" value="NAD(P)-bd_dom_sf"/>
</dbReference>
<dbReference type="Pfam" id="PF01370">
    <property type="entry name" value="Epimerase"/>
    <property type="match status" value="1"/>
</dbReference>
<dbReference type="InterPro" id="IPR050177">
    <property type="entry name" value="Lipid_A_modif_metabolic_enz"/>
</dbReference>
<evidence type="ECO:0000313" key="3">
    <source>
        <dbReference type="Proteomes" id="UP000239485"/>
    </source>
</evidence>
<feature type="domain" description="NAD-dependent epimerase/dehydratase" evidence="1">
    <location>
        <begin position="3"/>
        <end position="240"/>
    </location>
</feature>
<dbReference type="AlphaFoldDB" id="A0A2S6ITE8"/>
<name>A0A2S6ITE8_9ACTN</name>
<dbReference type="RefSeq" id="WP_104432238.1">
    <property type="nucleotide sequence ID" value="NZ_PTJD01000004.1"/>
</dbReference>
<dbReference type="EMBL" id="PTJD01000004">
    <property type="protein sequence ID" value="PPK97441.1"/>
    <property type="molecule type" value="Genomic_DNA"/>
</dbReference>
<dbReference type="PANTHER" id="PTHR43245:SF52">
    <property type="entry name" value="NAD-DEPENDENT EPIMERASE_DEHYDRATASE"/>
    <property type="match status" value="1"/>
</dbReference>
<keyword evidence="3" id="KW-1185">Reference proteome</keyword>
<comment type="caution">
    <text evidence="2">The sequence shown here is derived from an EMBL/GenBank/DDBJ whole genome shotgun (WGS) entry which is preliminary data.</text>
</comment>